<proteinExistence type="predicted"/>
<dbReference type="Gene3D" id="3.20.20.140">
    <property type="entry name" value="Metal-dependent hydrolases"/>
    <property type="match status" value="1"/>
</dbReference>
<evidence type="ECO:0000313" key="6">
    <source>
        <dbReference type="EMBL" id="KAF6063648.1"/>
    </source>
</evidence>
<evidence type="ECO:0000256" key="1">
    <source>
        <dbReference type="ARBA" id="ARBA00001947"/>
    </source>
</evidence>
<reference evidence="6 7" key="1">
    <citation type="submission" date="2020-03" db="EMBL/GenBank/DDBJ databases">
        <title>FDA dAtabase for Regulatory Grade micrObial Sequences (FDA-ARGOS): Supporting development and validation of Infectious Disease Dx tests.</title>
        <authorList>
            <person name="Campos J."/>
            <person name="Goldberg B."/>
            <person name="Tallon L."/>
            <person name="Sadzewicz L."/>
            <person name="Vavikolanu K."/>
            <person name="Mehta A."/>
            <person name="Aluvathingal J."/>
            <person name="Nadendla S."/>
            <person name="Nandy P."/>
            <person name="Geyer C."/>
            <person name="Yan Y."/>
            <person name="Sichtig H."/>
        </authorList>
    </citation>
    <scope>NUCLEOTIDE SEQUENCE [LARGE SCALE GENOMIC DNA]</scope>
    <source>
        <strain evidence="6 7">FDAARGOS_656</strain>
    </source>
</reference>
<feature type="domain" description="Adenosine deaminase" evidence="5">
    <location>
        <begin position="18"/>
        <end position="60"/>
    </location>
</feature>
<keyword evidence="4" id="KW-0862">Zinc</keyword>
<dbReference type="GO" id="GO:0006146">
    <property type="term" value="P:adenine catabolic process"/>
    <property type="evidence" value="ECO:0007669"/>
    <property type="project" value="TreeGrafter"/>
</dbReference>
<dbReference type="PANTHER" id="PTHR43114">
    <property type="entry name" value="ADENINE DEAMINASE"/>
    <property type="match status" value="1"/>
</dbReference>
<dbReference type="EMBL" id="JABWAD010000060">
    <property type="protein sequence ID" value="KAF6063648.1"/>
    <property type="molecule type" value="Genomic_DNA"/>
</dbReference>
<dbReference type="Pfam" id="PF00962">
    <property type="entry name" value="A_deaminase"/>
    <property type="match status" value="1"/>
</dbReference>
<dbReference type="PANTHER" id="PTHR43114:SF6">
    <property type="entry name" value="ADENINE DEAMINASE"/>
    <property type="match status" value="1"/>
</dbReference>
<evidence type="ECO:0000256" key="3">
    <source>
        <dbReference type="ARBA" id="ARBA00022801"/>
    </source>
</evidence>
<dbReference type="GO" id="GO:0000034">
    <property type="term" value="F:adenine deaminase activity"/>
    <property type="evidence" value="ECO:0007669"/>
    <property type="project" value="TreeGrafter"/>
</dbReference>
<gene>
    <name evidence="6" type="ORF">FOB64_005277</name>
</gene>
<evidence type="ECO:0000313" key="7">
    <source>
        <dbReference type="Proteomes" id="UP000536275"/>
    </source>
</evidence>
<accession>A0A8H6F1A7</accession>
<dbReference type="GO" id="GO:0005634">
    <property type="term" value="C:nucleus"/>
    <property type="evidence" value="ECO:0007669"/>
    <property type="project" value="TreeGrafter"/>
</dbReference>
<dbReference type="InterPro" id="IPR001365">
    <property type="entry name" value="A_deaminase_dom"/>
</dbReference>
<evidence type="ECO:0000256" key="4">
    <source>
        <dbReference type="ARBA" id="ARBA00022833"/>
    </source>
</evidence>
<dbReference type="SUPFAM" id="SSF51556">
    <property type="entry name" value="Metallo-dependent hydrolases"/>
    <property type="match status" value="1"/>
</dbReference>
<comment type="cofactor">
    <cofactor evidence="1">
        <name>Zn(2+)</name>
        <dbReference type="ChEBI" id="CHEBI:29105"/>
    </cofactor>
</comment>
<dbReference type="GO" id="GO:0005829">
    <property type="term" value="C:cytosol"/>
    <property type="evidence" value="ECO:0007669"/>
    <property type="project" value="TreeGrafter"/>
</dbReference>
<keyword evidence="2" id="KW-0479">Metal-binding</keyword>
<protein>
    <submittedName>
        <fullName evidence="6">Adenosine/AMP deaminase family protein</fullName>
    </submittedName>
</protein>
<dbReference type="InterPro" id="IPR032466">
    <property type="entry name" value="Metal_Hydrolase"/>
</dbReference>
<name>A0A8H6F1A7_CANAX</name>
<dbReference type="Proteomes" id="UP000536275">
    <property type="component" value="Unassembled WGS sequence"/>
</dbReference>
<organism evidence="6 7">
    <name type="scientific">Candida albicans</name>
    <name type="common">Yeast</name>
    <dbReference type="NCBI Taxonomy" id="5476"/>
    <lineage>
        <taxon>Eukaryota</taxon>
        <taxon>Fungi</taxon>
        <taxon>Dikarya</taxon>
        <taxon>Ascomycota</taxon>
        <taxon>Saccharomycotina</taxon>
        <taxon>Pichiomycetes</taxon>
        <taxon>Debaryomycetaceae</taxon>
        <taxon>Candida/Lodderomyces clade</taxon>
        <taxon>Candida</taxon>
    </lineage>
</organism>
<sequence length="70" mass="8285">MAQYECSEHMENFLRELPKCEHHVHLEGTLEPSLLFKLAKRNNITLPETFPKRLKNVMIDTTDLQIYKIS</sequence>
<evidence type="ECO:0000259" key="5">
    <source>
        <dbReference type="Pfam" id="PF00962"/>
    </source>
</evidence>
<evidence type="ECO:0000256" key="2">
    <source>
        <dbReference type="ARBA" id="ARBA00022723"/>
    </source>
</evidence>
<dbReference type="AlphaFoldDB" id="A0A8H6F1A7"/>
<dbReference type="InterPro" id="IPR006330">
    <property type="entry name" value="Ado/ade_deaminase"/>
</dbReference>
<comment type="caution">
    <text evidence="6">The sequence shown here is derived from an EMBL/GenBank/DDBJ whole genome shotgun (WGS) entry which is preliminary data.</text>
</comment>
<keyword evidence="3" id="KW-0378">Hydrolase</keyword>
<dbReference type="GO" id="GO:0046872">
    <property type="term" value="F:metal ion binding"/>
    <property type="evidence" value="ECO:0007669"/>
    <property type="project" value="UniProtKB-KW"/>
</dbReference>
<dbReference type="GO" id="GO:0043103">
    <property type="term" value="P:hypoxanthine salvage"/>
    <property type="evidence" value="ECO:0007669"/>
    <property type="project" value="TreeGrafter"/>
</dbReference>